<evidence type="ECO:0000313" key="1">
    <source>
        <dbReference type="EMBL" id="GAA2362795.1"/>
    </source>
</evidence>
<dbReference type="InterPro" id="IPR037217">
    <property type="entry name" value="Trp/Indoleamine_2_3_dOase-like"/>
</dbReference>
<proteinExistence type="predicted"/>
<accession>A0ABN3GW92</accession>
<comment type="caution">
    <text evidence="1">The sequence shown here is derived from an EMBL/GenBank/DDBJ whole genome shotgun (WGS) entry which is preliminary data.</text>
</comment>
<keyword evidence="2" id="KW-1185">Reference proteome</keyword>
<protein>
    <submittedName>
        <fullName evidence="1">Uncharacterized protein</fullName>
    </submittedName>
</protein>
<dbReference type="Proteomes" id="UP001501444">
    <property type="component" value="Unassembled WGS sequence"/>
</dbReference>
<gene>
    <name evidence="1" type="ORF">GCM10010170_059190</name>
</gene>
<organism evidence="1 2">
    <name type="scientific">Dactylosporangium salmoneum</name>
    <dbReference type="NCBI Taxonomy" id="53361"/>
    <lineage>
        <taxon>Bacteria</taxon>
        <taxon>Bacillati</taxon>
        <taxon>Actinomycetota</taxon>
        <taxon>Actinomycetes</taxon>
        <taxon>Micromonosporales</taxon>
        <taxon>Micromonosporaceae</taxon>
        <taxon>Dactylosporangium</taxon>
    </lineage>
</organism>
<dbReference type="EMBL" id="BAAARV010000056">
    <property type="protein sequence ID" value="GAA2362795.1"/>
    <property type="molecule type" value="Genomic_DNA"/>
</dbReference>
<dbReference type="SUPFAM" id="SSF140959">
    <property type="entry name" value="Indolic compounds 2,3-dioxygenase-like"/>
    <property type="match status" value="1"/>
</dbReference>
<sequence length="479" mass="51133">MYVQVVGTADDALNRWVLGPMTALNRDILRGTRPAEAFPREAAAAVAAALPGGPSPGPGPDEARRLVVLLGLVGAGLARHHQERDPAHKRAPEAAFAELPGFLDGFAALAGHTGTGHPPRDTYASLTRWNLPPTEVRWHGARLAGLPSAFEDGALRTYTGAIDETRFFELIKLSETYERAVNETLDPIVTGGVDPAGPEAVDRLASAAVLLEGMRRLNADFAALPPAEGLGVGHFLDVFRQFAVHWRPGDVPPSGALDPEAIERDLRLGVDPLGYRDHIRRLLPGLLDDERARLAEVQDQPAVPDLVLTRCGRPAGLTGLTVPQLRGLVDDHPVLAALFVAQQAHARVAGVHLLLARRFLFGPQAERDRSGHGDTGVVSNRRGTTGMDESALRHLTRVRQQHRLSALRALPLPELEARAGVTALLGGEGLSAAETLPCTAGFVRAGRWHDTEWPVPRPRLGGGDGLVAADAHVSAEVDS</sequence>
<evidence type="ECO:0000313" key="2">
    <source>
        <dbReference type="Proteomes" id="UP001501444"/>
    </source>
</evidence>
<name>A0ABN3GW92_9ACTN</name>
<reference evidence="1 2" key="1">
    <citation type="journal article" date="2019" name="Int. J. Syst. Evol. Microbiol.">
        <title>The Global Catalogue of Microorganisms (GCM) 10K type strain sequencing project: providing services to taxonomists for standard genome sequencing and annotation.</title>
        <authorList>
            <consortium name="The Broad Institute Genomics Platform"/>
            <consortium name="The Broad Institute Genome Sequencing Center for Infectious Disease"/>
            <person name="Wu L."/>
            <person name="Ma J."/>
        </authorList>
    </citation>
    <scope>NUCLEOTIDE SEQUENCE [LARGE SCALE GENOMIC DNA]</scope>
    <source>
        <strain evidence="1 2">JCM 3272</strain>
    </source>
</reference>